<keyword evidence="4 5" id="KW-0067">ATP-binding</keyword>
<comment type="catalytic activity">
    <reaction evidence="5 6">
        <text>adenosine(37) in tRNA + dimethylallyl diphosphate = N(6)-dimethylallyladenosine(37) in tRNA + diphosphate</text>
        <dbReference type="Rhea" id="RHEA:26482"/>
        <dbReference type="Rhea" id="RHEA-COMP:10162"/>
        <dbReference type="Rhea" id="RHEA-COMP:10375"/>
        <dbReference type="ChEBI" id="CHEBI:33019"/>
        <dbReference type="ChEBI" id="CHEBI:57623"/>
        <dbReference type="ChEBI" id="CHEBI:74411"/>
        <dbReference type="ChEBI" id="CHEBI:74415"/>
        <dbReference type="EC" id="2.5.1.75"/>
    </reaction>
</comment>
<evidence type="ECO:0000313" key="9">
    <source>
        <dbReference type="Proteomes" id="UP000290900"/>
    </source>
</evidence>
<evidence type="ECO:0000256" key="3">
    <source>
        <dbReference type="ARBA" id="ARBA00022741"/>
    </source>
</evidence>
<dbReference type="GO" id="GO:0005739">
    <property type="term" value="C:mitochondrion"/>
    <property type="evidence" value="ECO:0007669"/>
    <property type="project" value="TreeGrafter"/>
</dbReference>
<dbReference type="InterPro" id="IPR018022">
    <property type="entry name" value="IPT"/>
</dbReference>
<dbReference type="InParanoid" id="A0A448YNB1"/>
<dbReference type="InterPro" id="IPR039657">
    <property type="entry name" value="Dimethylallyltransferase"/>
</dbReference>
<dbReference type="Gene3D" id="3.40.50.300">
    <property type="entry name" value="P-loop containing nucleotide triphosphate hydrolases"/>
    <property type="match status" value="1"/>
</dbReference>
<sequence length="445" mass="52201">MSTIKQRPGSVVSIIGTTGVGKSDLGVALAEALGGEIINADSMQMYKGLPQITNKHPMPERHGIPHHIMDHVAWNEEYHIHRFQKECLAKIDEIHSRGKLPILVGGTHYYLQSVLFVNKTIDTRETQDQEQLGDISKEQKKILDEGSPELLHQLLVQYDPVVAMKFHPHDVRRIKRALEVFYRTGKPASEYYREQQKAQRYESRLRYNTLFLWLYALPEELDKRLDKRVDKMMDQGGLEELGELYEYYDKLPEPKPGMDQGCFQVIGFKEFLPFLEQNPIREMSKEEVLRDPLFIECCEEMKLRTRRYAKRQVKWIRNTLIPDLEIESQHNWCNGGRVYVLNATDLSRWDEVEERGLEIVREFVDKGKVGEVIEQVPEGLESEGLVRSKKERFDESKWVYHTCNICLDKEGKKLVLVGDQYELHLRSRRHKRSERAAKRPRHYRS</sequence>
<keyword evidence="5 6" id="KW-0819">tRNA processing</keyword>
<reference evidence="8 9" key="1">
    <citation type="submission" date="2018-12" db="EMBL/GenBank/DDBJ databases">
        <authorList>
            <person name="Tiukova I."/>
            <person name="Dainat J."/>
        </authorList>
    </citation>
    <scope>NUCLEOTIDE SEQUENCE [LARGE SCALE GENOMIC DNA]</scope>
</reference>
<name>A0A448YNB1_BRENA</name>
<dbReference type="Gene3D" id="3.30.160.60">
    <property type="entry name" value="Classic Zinc Finger"/>
    <property type="match status" value="1"/>
</dbReference>
<dbReference type="InterPro" id="IPR030666">
    <property type="entry name" value="IPP_transferase_euk"/>
</dbReference>
<evidence type="ECO:0000256" key="1">
    <source>
        <dbReference type="ARBA" id="ARBA00005842"/>
    </source>
</evidence>
<dbReference type="EMBL" id="CAACVR010000023">
    <property type="protein sequence ID" value="VEU22422.1"/>
    <property type="molecule type" value="Genomic_DNA"/>
</dbReference>
<dbReference type="Proteomes" id="UP000290900">
    <property type="component" value="Unassembled WGS sequence"/>
</dbReference>
<comment type="similarity">
    <text evidence="1 5 7">Belongs to the IPP transferase family.</text>
</comment>
<dbReference type="GO" id="GO:0052381">
    <property type="term" value="F:tRNA dimethylallyltransferase activity"/>
    <property type="evidence" value="ECO:0007669"/>
    <property type="project" value="UniProtKB-UniRule"/>
</dbReference>
<proteinExistence type="inferred from homology"/>
<dbReference type="PANTHER" id="PTHR11088">
    <property type="entry name" value="TRNA DIMETHYLALLYLTRANSFERASE"/>
    <property type="match status" value="1"/>
</dbReference>
<protein>
    <recommendedName>
        <fullName evidence="5 6">tRNA dimethylallyltransferase</fullName>
        <ecNumber evidence="5 6">2.5.1.75</ecNumber>
    </recommendedName>
</protein>
<dbReference type="Pfam" id="PF01715">
    <property type="entry name" value="IPPT"/>
    <property type="match status" value="1"/>
</dbReference>
<dbReference type="GO" id="GO:0005524">
    <property type="term" value="F:ATP binding"/>
    <property type="evidence" value="ECO:0007669"/>
    <property type="project" value="UniProtKB-UniRule"/>
</dbReference>
<keyword evidence="3 5" id="KW-0547">Nucleotide-binding</keyword>
<keyword evidence="9" id="KW-1185">Reference proteome</keyword>
<keyword evidence="2 5" id="KW-0808">Transferase</keyword>
<evidence type="ECO:0000256" key="7">
    <source>
        <dbReference type="RuleBase" id="RU003785"/>
    </source>
</evidence>
<keyword evidence="5" id="KW-0963">Cytoplasm</keyword>
<dbReference type="AlphaFoldDB" id="A0A448YNB1"/>
<evidence type="ECO:0000256" key="5">
    <source>
        <dbReference type="PIRNR" id="PIRNR039110"/>
    </source>
</evidence>
<dbReference type="OrthoDB" id="775260at2759"/>
<dbReference type="STRING" id="13370.A0A448YNB1"/>
<dbReference type="PANTHER" id="PTHR11088:SF89">
    <property type="entry name" value="TRNA DIMETHYLALLYLTRANSFERASE"/>
    <property type="match status" value="1"/>
</dbReference>
<organism evidence="8 9">
    <name type="scientific">Brettanomyces naardenensis</name>
    <name type="common">Yeast</name>
    <dbReference type="NCBI Taxonomy" id="13370"/>
    <lineage>
        <taxon>Eukaryota</taxon>
        <taxon>Fungi</taxon>
        <taxon>Dikarya</taxon>
        <taxon>Ascomycota</taxon>
        <taxon>Saccharomycotina</taxon>
        <taxon>Pichiomycetes</taxon>
        <taxon>Pichiales</taxon>
        <taxon>Pichiaceae</taxon>
        <taxon>Brettanomyces</taxon>
    </lineage>
</organism>
<evidence type="ECO:0000256" key="2">
    <source>
        <dbReference type="ARBA" id="ARBA00022679"/>
    </source>
</evidence>
<dbReference type="NCBIfam" id="TIGR00174">
    <property type="entry name" value="miaA"/>
    <property type="match status" value="1"/>
</dbReference>
<evidence type="ECO:0000256" key="6">
    <source>
        <dbReference type="RuleBase" id="RU003783"/>
    </source>
</evidence>
<dbReference type="GO" id="GO:0006400">
    <property type="term" value="P:tRNA modification"/>
    <property type="evidence" value="ECO:0007669"/>
    <property type="project" value="TreeGrafter"/>
</dbReference>
<dbReference type="SUPFAM" id="SSF52540">
    <property type="entry name" value="P-loop containing nucleoside triphosphate hydrolases"/>
    <property type="match status" value="1"/>
</dbReference>
<dbReference type="HAMAP" id="MF_00185">
    <property type="entry name" value="IPP_trans"/>
    <property type="match status" value="1"/>
</dbReference>
<dbReference type="FunCoup" id="A0A448YNB1">
    <property type="interactions" value="999"/>
</dbReference>
<comment type="function">
    <text evidence="5">Catalyzes the transfer of a dimethylallyl group onto the adenine at position 37.</text>
</comment>
<dbReference type="InterPro" id="IPR027417">
    <property type="entry name" value="P-loop_NTPase"/>
</dbReference>
<dbReference type="EC" id="2.5.1.75" evidence="5 6"/>
<dbReference type="PIRSF" id="PIRSF039110">
    <property type="entry name" value="IPP_transferase"/>
    <property type="match status" value="1"/>
</dbReference>
<evidence type="ECO:0000256" key="4">
    <source>
        <dbReference type="ARBA" id="ARBA00022840"/>
    </source>
</evidence>
<gene>
    <name evidence="8" type="ORF">BRENAR_LOCUS3153</name>
</gene>
<accession>A0A448YNB1</accession>
<dbReference type="Gene3D" id="1.10.20.140">
    <property type="match status" value="1"/>
</dbReference>
<evidence type="ECO:0000313" key="8">
    <source>
        <dbReference type="EMBL" id="VEU22422.1"/>
    </source>
</evidence>